<evidence type="ECO:0000259" key="7">
    <source>
        <dbReference type="PROSITE" id="PS50110"/>
    </source>
</evidence>
<dbReference type="GO" id="GO:0006355">
    <property type="term" value="P:regulation of DNA-templated transcription"/>
    <property type="evidence" value="ECO:0007669"/>
    <property type="project" value="InterPro"/>
</dbReference>
<evidence type="ECO:0000256" key="1">
    <source>
        <dbReference type="ARBA" id="ARBA00022553"/>
    </source>
</evidence>
<dbReference type="InterPro" id="IPR001789">
    <property type="entry name" value="Sig_transdc_resp-reg_receiver"/>
</dbReference>
<dbReference type="Gene3D" id="3.40.50.2300">
    <property type="match status" value="1"/>
</dbReference>
<dbReference type="SMART" id="SM00421">
    <property type="entry name" value="HTH_LUXR"/>
    <property type="match status" value="1"/>
</dbReference>
<evidence type="ECO:0000259" key="6">
    <source>
        <dbReference type="PROSITE" id="PS50043"/>
    </source>
</evidence>
<keyword evidence="4" id="KW-0804">Transcription</keyword>
<proteinExistence type="predicted"/>
<dbReference type="InterPro" id="IPR058245">
    <property type="entry name" value="NreC/VraR/RcsB-like_REC"/>
</dbReference>
<dbReference type="CDD" id="cd17535">
    <property type="entry name" value="REC_NarL-like"/>
    <property type="match status" value="1"/>
</dbReference>
<dbReference type="PANTHER" id="PTHR43214">
    <property type="entry name" value="TWO-COMPONENT RESPONSE REGULATOR"/>
    <property type="match status" value="1"/>
</dbReference>
<dbReference type="AlphaFoldDB" id="A0A3N2C3M5"/>
<gene>
    <name evidence="8" type="ORF">EDD42_2215</name>
</gene>
<comment type="caution">
    <text evidence="8">The sequence shown here is derived from an EMBL/GenBank/DDBJ whole genome shotgun (WGS) entry which is preliminary data.</text>
</comment>
<accession>A0A3N2C3M5</accession>
<feature type="modified residue" description="4-aspartylphosphate" evidence="5">
    <location>
        <position position="55"/>
    </location>
</feature>
<name>A0A3N2C3M5_9MICO</name>
<dbReference type="PANTHER" id="PTHR43214:SF24">
    <property type="entry name" value="TRANSCRIPTIONAL REGULATORY PROTEIN NARL-RELATED"/>
    <property type="match status" value="1"/>
</dbReference>
<evidence type="ECO:0000313" key="8">
    <source>
        <dbReference type="EMBL" id="ROR82128.1"/>
    </source>
</evidence>
<evidence type="ECO:0000256" key="3">
    <source>
        <dbReference type="ARBA" id="ARBA00023125"/>
    </source>
</evidence>
<dbReference type="SUPFAM" id="SSF52172">
    <property type="entry name" value="CheY-like"/>
    <property type="match status" value="1"/>
</dbReference>
<dbReference type="EMBL" id="RKHL01000001">
    <property type="protein sequence ID" value="ROR82128.1"/>
    <property type="molecule type" value="Genomic_DNA"/>
</dbReference>
<reference evidence="8 9" key="1">
    <citation type="submission" date="2018-11" db="EMBL/GenBank/DDBJ databases">
        <title>Sequencing the genomes of 1000 actinobacteria strains.</title>
        <authorList>
            <person name="Klenk H.-P."/>
        </authorList>
    </citation>
    <scope>NUCLEOTIDE SEQUENCE [LARGE SCALE GENOMIC DNA]</scope>
    <source>
        <strain evidence="8 9">DSM 14012</strain>
    </source>
</reference>
<dbReference type="InterPro" id="IPR039420">
    <property type="entry name" value="WalR-like"/>
</dbReference>
<dbReference type="InterPro" id="IPR000792">
    <property type="entry name" value="Tscrpt_reg_LuxR_C"/>
</dbReference>
<dbReference type="PROSITE" id="PS50043">
    <property type="entry name" value="HTH_LUXR_2"/>
    <property type="match status" value="1"/>
</dbReference>
<evidence type="ECO:0000256" key="4">
    <source>
        <dbReference type="ARBA" id="ARBA00023163"/>
    </source>
</evidence>
<keyword evidence="3" id="KW-0238">DNA-binding</keyword>
<sequence length="229" mass="23555">MTITVLIADDHAAVRAGLGALLEEPDDILVIAEAADGEAVVAQAVRHRPDVVLLDVQMPRASGIDAIPAILAAATPPPSIIMLTTFALDRYVDEALAAGANAFLVKTVSAAGLVDAIRRVHAGEAVLAPEVTRRVLERLAAARPPVAPAPAPAHPGLATLTPREREVLEQLREGLSNAGIATALGLSEATARTHVSRILVKLDARSRVQAALIAERAAPGADSSASSSS</sequence>
<dbReference type="Proteomes" id="UP000266915">
    <property type="component" value="Unassembled WGS sequence"/>
</dbReference>
<feature type="domain" description="Response regulatory" evidence="7">
    <location>
        <begin position="4"/>
        <end position="121"/>
    </location>
</feature>
<evidence type="ECO:0000256" key="5">
    <source>
        <dbReference type="PROSITE-ProRule" id="PRU00169"/>
    </source>
</evidence>
<dbReference type="PRINTS" id="PR00038">
    <property type="entry name" value="HTHLUXR"/>
</dbReference>
<keyword evidence="2" id="KW-0805">Transcription regulation</keyword>
<feature type="domain" description="HTH luxR-type" evidence="6">
    <location>
        <begin position="153"/>
        <end position="218"/>
    </location>
</feature>
<dbReference type="GO" id="GO:0003677">
    <property type="term" value="F:DNA binding"/>
    <property type="evidence" value="ECO:0007669"/>
    <property type="project" value="UniProtKB-KW"/>
</dbReference>
<dbReference type="CDD" id="cd06170">
    <property type="entry name" value="LuxR_C_like"/>
    <property type="match status" value="1"/>
</dbReference>
<dbReference type="InterPro" id="IPR011006">
    <property type="entry name" value="CheY-like_superfamily"/>
</dbReference>
<dbReference type="Pfam" id="PF00196">
    <property type="entry name" value="GerE"/>
    <property type="match status" value="1"/>
</dbReference>
<keyword evidence="1 5" id="KW-0597">Phosphoprotein</keyword>
<evidence type="ECO:0000256" key="2">
    <source>
        <dbReference type="ARBA" id="ARBA00023015"/>
    </source>
</evidence>
<protein>
    <submittedName>
        <fullName evidence="8">LuxR family two component transcriptional regulator</fullName>
    </submittedName>
</protein>
<dbReference type="PROSITE" id="PS50110">
    <property type="entry name" value="RESPONSE_REGULATORY"/>
    <property type="match status" value="1"/>
</dbReference>
<dbReference type="GO" id="GO:0000160">
    <property type="term" value="P:phosphorelay signal transduction system"/>
    <property type="evidence" value="ECO:0007669"/>
    <property type="project" value="InterPro"/>
</dbReference>
<dbReference type="RefSeq" id="WP_085512974.1">
    <property type="nucleotide sequence ID" value="NZ_FXAP01000005.1"/>
</dbReference>
<evidence type="ECO:0000313" key="9">
    <source>
        <dbReference type="Proteomes" id="UP000266915"/>
    </source>
</evidence>
<dbReference type="Pfam" id="PF00072">
    <property type="entry name" value="Response_reg"/>
    <property type="match status" value="1"/>
</dbReference>
<dbReference type="SMART" id="SM00448">
    <property type="entry name" value="REC"/>
    <property type="match status" value="1"/>
</dbReference>
<keyword evidence="9" id="KW-1185">Reference proteome</keyword>
<organism evidence="8 9">
    <name type="scientific">Plantibacter flavus</name>
    <dbReference type="NCBI Taxonomy" id="150123"/>
    <lineage>
        <taxon>Bacteria</taxon>
        <taxon>Bacillati</taxon>
        <taxon>Actinomycetota</taxon>
        <taxon>Actinomycetes</taxon>
        <taxon>Micrococcales</taxon>
        <taxon>Microbacteriaceae</taxon>
        <taxon>Plantibacter</taxon>
    </lineage>
</organism>